<feature type="non-terminal residue" evidence="1">
    <location>
        <position position="134"/>
    </location>
</feature>
<dbReference type="Proteomes" id="UP000789920">
    <property type="component" value="Unassembled WGS sequence"/>
</dbReference>
<accession>A0ACA9QFX9</accession>
<keyword evidence="2" id="KW-1185">Reference proteome</keyword>
<comment type="caution">
    <text evidence="1">The sequence shown here is derived from an EMBL/GenBank/DDBJ whole genome shotgun (WGS) entry which is preliminary data.</text>
</comment>
<proteinExistence type="predicted"/>
<protein>
    <submittedName>
        <fullName evidence="1">23918_t:CDS:1</fullName>
    </submittedName>
</protein>
<evidence type="ECO:0000313" key="2">
    <source>
        <dbReference type="Proteomes" id="UP000789920"/>
    </source>
</evidence>
<sequence>NKVNNTIIQNCWHKTGIFLNTNESKMDIIDESAENDTLLDNEEIITKLPDKSLYVPETFQAVAIYIQVVDKPIATEEILGDKEIIATVQADENEEKLIKQEIEDEDEVPDPPVITVEVYNTMQTIIRYEEQENS</sequence>
<evidence type="ECO:0000313" key="1">
    <source>
        <dbReference type="EMBL" id="CAG8749328.1"/>
    </source>
</evidence>
<dbReference type="EMBL" id="CAJVQC010031741">
    <property type="protein sequence ID" value="CAG8749328.1"/>
    <property type="molecule type" value="Genomic_DNA"/>
</dbReference>
<gene>
    <name evidence="1" type="ORF">RPERSI_LOCUS14011</name>
</gene>
<organism evidence="1 2">
    <name type="scientific">Racocetra persica</name>
    <dbReference type="NCBI Taxonomy" id="160502"/>
    <lineage>
        <taxon>Eukaryota</taxon>
        <taxon>Fungi</taxon>
        <taxon>Fungi incertae sedis</taxon>
        <taxon>Mucoromycota</taxon>
        <taxon>Glomeromycotina</taxon>
        <taxon>Glomeromycetes</taxon>
        <taxon>Diversisporales</taxon>
        <taxon>Gigasporaceae</taxon>
        <taxon>Racocetra</taxon>
    </lineage>
</organism>
<feature type="non-terminal residue" evidence="1">
    <location>
        <position position="1"/>
    </location>
</feature>
<reference evidence="1" key="1">
    <citation type="submission" date="2021-06" db="EMBL/GenBank/DDBJ databases">
        <authorList>
            <person name="Kallberg Y."/>
            <person name="Tangrot J."/>
            <person name="Rosling A."/>
        </authorList>
    </citation>
    <scope>NUCLEOTIDE SEQUENCE</scope>
    <source>
        <strain evidence="1">MA461A</strain>
    </source>
</reference>
<name>A0ACA9QFX9_9GLOM</name>